<accession>A0A926DIW0</accession>
<dbReference type="GO" id="GO:0016798">
    <property type="term" value="F:hydrolase activity, acting on glycosyl bonds"/>
    <property type="evidence" value="ECO:0007669"/>
    <property type="project" value="InterPro"/>
</dbReference>
<dbReference type="RefSeq" id="WP_249310905.1">
    <property type="nucleotide sequence ID" value="NZ_JACRSU010000001.1"/>
</dbReference>
<dbReference type="EMBL" id="JACRSU010000001">
    <property type="protein sequence ID" value="MBC8539693.1"/>
    <property type="molecule type" value="Genomic_DNA"/>
</dbReference>
<dbReference type="Pfam" id="PF21231">
    <property type="entry name" value="GH141_M"/>
    <property type="match status" value="1"/>
</dbReference>
<dbReference type="InterPro" id="IPR012334">
    <property type="entry name" value="Pectin_lyas_fold"/>
</dbReference>
<reference evidence="5" key="1">
    <citation type="submission" date="2020-08" db="EMBL/GenBank/DDBJ databases">
        <title>Genome public.</title>
        <authorList>
            <person name="Liu C."/>
            <person name="Sun Q."/>
        </authorList>
    </citation>
    <scope>NUCLEOTIDE SEQUENCE</scope>
    <source>
        <strain evidence="5">H8</strain>
    </source>
</reference>
<feature type="domain" description="GH141-like insertion" evidence="4">
    <location>
        <begin position="692"/>
        <end position="822"/>
    </location>
</feature>
<dbReference type="Pfam" id="PF02018">
    <property type="entry name" value="CBM_4_9"/>
    <property type="match status" value="1"/>
</dbReference>
<comment type="caution">
    <text evidence="5">The sequence shown here is derived from an EMBL/GenBank/DDBJ whole genome shotgun (WGS) entry which is preliminary data.</text>
</comment>
<evidence type="ECO:0000256" key="2">
    <source>
        <dbReference type="SAM" id="SignalP"/>
    </source>
</evidence>
<dbReference type="Gene3D" id="2.160.20.10">
    <property type="entry name" value="Single-stranded right-handed beta-helix, Pectin lyase-like"/>
    <property type="match status" value="1"/>
</dbReference>
<feature type="domain" description="CBM-cenC" evidence="3">
    <location>
        <begin position="212"/>
        <end position="348"/>
    </location>
</feature>
<evidence type="ECO:0000313" key="6">
    <source>
        <dbReference type="Proteomes" id="UP000611762"/>
    </source>
</evidence>
<dbReference type="Gene3D" id="2.60.120.260">
    <property type="entry name" value="Galactose-binding domain-like"/>
    <property type="match status" value="2"/>
</dbReference>
<proteinExistence type="predicted"/>
<keyword evidence="6" id="KW-1185">Reference proteome</keyword>
<feature type="signal peptide" evidence="2">
    <location>
        <begin position="1"/>
        <end position="24"/>
    </location>
</feature>
<dbReference type="InterPro" id="IPR008979">
    <property type="entry name" value="Galactose-bd-like_sf"/>
</dbReference>
<keyword evidence="1" id="KW-0378">Hydrolase</keyword>
<evidence type="ECO:0000259" key="4">
    <source>
        <dbReference type="Pfam" id="PF21231"/>
    </source>
</evidence>
<dbReference type="AlphaFoldDB" id="A0A926DIW0"/>
<evidence type="ECO:0000313" key="5">
    <source>
        <dbReference type="EMBL" id="MBC8539693.1"/>
    </source>
</evidence>
<dbReference type="SUPFAM" id="SSF49785">
    <property type="entry name" value="Galactose-binding domain-like"/>
    <property type="match status" value="1"/>
</dbReference>
<keyword evidence="2" id="KW-0732">Signal</keyword>
<evidence type="ECO:0000259" key="3">
    <source>
        <dbReference type="Pfam" id="PF02018"/>
    </source>
</evidence>
<organism evidence="5 6">
    <name type="scientific">Congzhengia minquanensis</name>
    <dbReference type="NCBI Taxonomy" id="2763657"/>
    <lineage>
        <taxon>Bacteria</taxon>
        <taxon>Bacillati</taxon>
        <taxon>Bacillota</taxon>
        <taxon>Clostridia</taxon>
        <taxon>Eubacteriales</taxon>
        <taxon>Oscillospiraceae</taxon>
        <taxon>Congzhengia</taxon>
    </lineage>
</organism>
<dbReference type="SMART" id="SM00710">
    <property type="entry name" value="PbH1"/>
    <property type="match status" value="7"/>
</dbReference>
<sequence>MKKVVWCLILALILPLFPVIPALGEDAATDSAMFVLEDYENGTLGETAKVVGATTKPEVTAGDTAGNSKGAMHVKTSSDFGSVSYDFGSKKDYTYDISVWIKVAETPLKDEVHFIIYNLSKEDGKTSLYRDIAVKNAGLQKDKWVKVSAVFECDGMGRKVGGGDFETIPIGSTEIRIGSGRPSETMASGVIEYVMDDFVIMPREKYVPQEGELITNGSFEDEDFLNGWSFGNSAEVTKITPGANGTGSAVNIRVKSNWGTITQPEVDIRFGRSYSVSFWAKATSSEAVGQKMQFILDRSKRKTDQNVPNYEYITDPNNLYLSEEWQRYEMTYSNSLMTEDSVKPNFYFRAGDGQQQVSYAVDELTVTELGQSDILNSVSYLSGVIETRSVSGYASVSGGLVSHSVYRVIVPFEGDYAIVKSGKEPTSQFHSLLGPKVNLNSLKLVVQATDDYGNVGKPVTTDIHITKPVSSDYAKKAVAEFRENIWNEDIKQLTGTVSYLTDNPEEGTLLAVAAVYGKNGQLLETTQKLCTINEAGEASAELAVNADGEAKSAKLFLWGETSLSPLKAEDKIEKTEGGTYIYVDPVNGKSSNSGSLEAPLATLSQAKNKVRNLIKTAQTDVYVVFYPGEYKISSTLQFGERDYSESVNLVYTSLYKTDRAQFTGGTDVTGFQLYDENKGIYRARVPVGTMSRQLFVNGVRAVKARNEGPLQNAQNVKTEDGTTPLGIKTSDVSLKDFRRIDDIELVFYEKWTNPRCQVSEIQDNGDGTITLVMDAVGWKAMSNKGGTSVTVPQYIENALELLDEEGEWYLDSVDGYVYYKPRFFENLDTARVILPTTEKLVAIEGKSVSEPIKNISFDNIEFAYSTWNRPSTENGHSDAQNNHIRQNGDRLVDGAVEVKNAHNVNFTNCDFNRLGTTALRLTDAIQGCNIVGNEFYELSAGAVNLGDPQNKSDNSQVVNPTDSEYFITDNAIENNYIHKIGVDFMSAAAISAGFPKNTTIANNELYGMPYSGMHIGYGWASLEESGAGTVNLKIVNNYIHDVMNDRIFDGGAIYTLGMTGGTWENPNIISENYIYDVGNQYGALYTDEGSAFWSLTKNVIDLSPNPVWRGSGSTVLEPRWLHVHTSSIHDNTYSQNYATTTNDLMRGTNCVYEPAILISEGHLPEEALDIINRSGITAGYRQNFKYGLQRVENVESLTLTTGESVLNNPVCFTVKNAFYTVNGLEMYARSSNEQVATVENNVITARAPGTAEITYYFIEQGILKTTATTVTVK</sequence>
<dbReference type="InterPro" id="IPR006626">
    <property type="entry name" value="PbH1"/>
</dbReference>
<gene>
    <name evidence="5" type="ORF">H8698_01730</name>
</gene>
<dbReference type="InterPro" id="IPR048482">
    <property type="entry name" value="GH141_ins"/>
</dbReference>
<dbReference type="InterPro" id="IPR011050">
    <property type="entry name" value="Pectin_lyase_fold/virulence"/>
</dbReference>
<dbReference type="PANTHER" id="PTHR36453">
    <property type="entry name" value="SECRETED PROTEIN-RELATED"/>
    <property type="match status" value="1"/>
</dbReference>
<protein>
    <submittedName>
        <fullName evidence="5">Carbohydrate binding domain-containing protein</fullName>
    </submittedName>
</protein>
<dbReference type="Proteomes" id="UP000611762">
    <property type="component" value="Unassembled WGS sequence"/>
</dbReference>
<evidence type="ECO:0000256" key="1">
    <source>
        <dbReference type="ARBA" id="ARBA00022801"/>
    </source>
</evidence>
<dbReference type="PANTHER" id="PTHR36453:SF1">
    <property type="entry name" value="RIGHT HANDED BETA HELIX DOMAIN-CONTAINING PROTEIN"/>
    <property type="match status" value="1"/>
</dbReference>
<feature type="chain" id="PRO_5039541136" evidence="2">
    <location>
        <begin position="25"/>
        <end position="1273"/>
    </location>
</feature>
<name>A0A926DIW0_9FIRM</name>
<dbReference type="SUPFAM" id="SSF51126">
    <property type="entry name" value="Pectin lyase-like"/>
    <property type="match status" value="1"/>
</dbReference>
<dbReference type="InterPro" id="IPR003305">
    <property type="entry name" value="CenC_carb-bd"/>
</dbReference>